<accession>A0AA88J2D7</accession>
<sequence length="84" mass="9669">MLPRMLKWTSSTQPDFNSLRKYVFDPEDGGYVIVKKLTTTSAEMQKHYRAYAFRSKSEVVAHNVNDDNIPNVEESNEDVQDTIA</sequence>
<dbReference type="EMBL" id="BTGU01000097">
    <property type="protein sequence ID" value="GMN60305.1"/>
    <property type="molecule type" value="Genomic_DNA"/>
</dbReference>
<evidence type="ECO:0000313" key="2">
    <source>
        <dbReference type="EMBL" id="GMN60305.1"/>
    </source>
</evidence>
<reference evidence="2" key="1">
    <citation type="submission" date="2023-07" db="EMBL/GenBank/DDBJ databases">
        <title>draft genome sequence of fig (Ficus carica).</title>
        <authorList>
            <person name="Takahashi T."/>
            <person name="Nishimura K."/>
        </authorList>
    </citation>
    <scope>NUCLEOTIDE SEQUENCE</scope>
</reference>
<feature type="region of interest" description="Disordered" evidence="1">
    <location>
        <begin position="64"/>
        <end position="84"/>
    </location>
</feature>
<evidence type="ECO:0000313" key="3">
    <source>
        <dbReference type="Proteomes" id="UP001187192"/>
    </source>
</evidence>
<gene>
    <name evidence="2" type="ORF">TIFTF001_029402</name>
</gene>
<keyword evidence="3" id="KW-1185">Reference proteome</keyword>
<comment type="caution">
    <text evidence="2">The sequence shown here is derived from an EMBL/GenBank/DDBJ whole genome shotgun (WGS) entry which is preliminary data.</text>
</comment>
<name>A0AA88J2D7_FICCA</name>
<dbReference type="Proteomes" id="UP001187192">
    <property type="component" value="Unassembled WGS sequence"/>
</dbReference>
<feature type="compositionally biased region" description="Acidic residues" evidence="1">
    <location>
        <begin position="74"/>
        <end position="84"/>
    </location>
</feature>
<organism evidence="2 3">
    <name type="scientific">Ficus carica</name>
    <name type="common">Common fig</name>
    <dbReference type="NCBI Taxonomy" id="3494"/>
    <lineage>
        <taxon>Eukaryota</taxon>
        <taxon>Viridiplantae</taxon>
        <taxon>Streptophyta</taxon>
        <taxon>Embryophyta</taxon>
        <taxon>Tracheophyta</taxon>
        <taxon>Spermatophyta</taxon>
        <taxon>Magnoliopsida</taxon>
        <taxon>eudicotyledons</taxon>
        <taxon>Gunneridae</taxon>
        <taxon>Pentapetalae</taxon>
        <taxon>rosids</taxon>
        <taxon>fabids</taxon>
        <taxon>Rosales</taxon>
        <taxon>Moraceae</taxon>
        <taxon>Ficeae</taxon>
        <taxon>Ficus</taxon>
    </lineage>
</organism>
<protein>
    <submittedName>
        <fullName evidence="2">Uncharacterized protein</fullName>
    </submittedName>
</protein>
<dbReference type="AlphaFoldDB" id="A0AA88J2D7"/>
<proteinExistence type="predicted"/>
<evidence type="ECO:0000256" key="1">
    <source>
        <dbReference type="SAM" id="MobiDB-lite"/>
    </source>
</evidence>